<keyword evidence="1" id="KW-0503">Monooxygenase</keyword>
<dbReference type="Gene3D" id="3.10.20.560">
    <property type="entry name" value="Phenol hydroxylase"/>
    <property type="match status" value="1"/>
</dbReference>
<sequence length="120" mass="12945">MPVIALEPGYAGPVQDTEDKFGGNRLLYINWDGHMMFCSPVCLPVPPDMPFAALVDEVLPGIYGAHPDFARIDWSAAQWEHGGQPWRPDPGKSLADNGLAHKSAIRLRTPGLDGIGGSHS</sequence>
<dbReference type="InterPro" id="IPR043010">
    <property type="entry name" value="Phenol_hydroxylase_sf"/>
</dbReference>
<keyword evidence="1" id="KW-0560">Oxidoreductase</keyword>
<organism evidence="1 2">
    <name type="scientific">Pigmentiphaga kullae</name>
    <dbReference type="NCBI Taxonomy" id="151784"/>
    <lineage>
        <taxon>Bacteria</taxon>
        <taxon>Pseudomonadati</taxon>
        <taxon>Pseudomonadota</taxon>
        <taxon>Betaproteobacteria</taxon>
        <taxon>Burkholderiales</taxon>
        <taxon>Alcaligenaceae</taxon>
        <taxon>Pigmentiphaga</taxon>
    </lineage>
</organism>
<reference evidence="1 2" key="1">
    <citation type="submission" date="2019-02" db="EMBL/GenBank/DDBJ databases">
        <title>Genomic Encyclopedia of Type Strains, Phase IV (KMG-IV): sequencing the most valuable type-strain genomes for metagenomic binning, comparative biology and taxonomic classification.</title>
        <authorList>
            <person name="Goeker M."/>
        </authorList>
    </citation>
    <scope>NUCLEOTIDE SEQUENCE [LARGE SCALE GENOMIC DNA]</scope>
    <source>
        <strain evidence="1 2">K24</strain>
    </source>
</reference>
<keyword evidence="2" id="KW-1185">Reference proteome</keyword>
<dbReference type="InterPro" id="IPR006756">
    <property type="entry name" value="Phenol_hydroxylase"/>
</dbReference>
<proteinExistence type="predicted"/>
<dbReference type="AlphaFoldDB" id="A0A4V2F3M7"/>
<accession>A0A4V2F3M7</accession>
<dbReference type="RefSeq" id="WP_130355989.1">
    <property type="nucleotide sequence ID" value="NZ_SGXC01000001.1"/>
</dbReference>
<dbReference type="Proteomes" id="UP000292445">
    <property type="component" value="Unassembled WGS sequence"/>
</dbReference>
<comment type="caution">
    <text evidence="1">The sequence shown here is derived from an EMBL/GenBank/DDBJ whole genome shotgun (WGS) entry which is preliminary data.</text>
</comment>
<gene>
    <name evidence="1" type="ORF">EV675_0664</name>
</gene>
<evidence type="ECO:0000313" key="2">
    <source>
        <dbReference type="Proteomes" id="UP000292445"/>
    </source>
</evidence>
<evidence type="ECO:0000313" key="1">
    <source>
        <dbReference type="EMBL" id="RZS84647.1"/>
    </source>
</evidence>
<dbReference type="EMBL" id="SGXC01000001">
    <property type="protein sequence ID" value="RZS84647.1"/>
    <property type="molecule type" value="Genomic_DNA"/>
</dbReference>
<protein>
    <submittedName>
        <fullName evidence="1">Phenol 2-monooxygenase P4 subunit</fullName>
    </submittedName>
</protein>
<dbReference type="OrthoDB" id="5343663at2"/>
<name>A0A4V2F3M7_9BURK</name>
<dbReference type="Pfam" id="PF04663">
    <property type="entry name" value="Phenol_monoox"/>
    <property type="match status" value="1"/>
</dbReference>
<dbReference type="GO" id="GO:0018662">
    <property type="term" value="F:phenol 2-monooxygenase activity"/>
    <property type="evidence" value="ECO:0007669"/>
    <property type="project" value="InterPro"/>
</dbReference>